<gene>
    <name evidence="2" type="ORF">ACAOBT_LOCUS24497</name>
</gene>
<protein>
    <submittedName>
        <fullName evidence="2">Uncharacterized protein</fullName>
    </submittedName>
</protein>
<reference evidence="2" key="1">
    <citation type="submission" date="2022-03" db="EMBL/GenBank/DDBJ databases">
        <authorList>
            <person name="Sayadi A."/>
        </authorList>
    </citation>
    <scope>NUCLEOTIDE SEQUENCE</scope>
</reference>
<dbReference type="SUPFAM" id="SSF52540">
    <property type="entry name" value="P-loop containing nucleoside triphosphate hydrolases"/>
    <property type="match status" value="1"/>
</dbReference>
<keyword evidence="1" id="KW-0812">Transmembrane</keyword>
<evidence type="ECO:0000313" key="3">
    <source>
        <dbReference type="Proteomes" id="UP001152888"/>
    </source>
</evidence>
<dbReference type="InterPro" id="IPR027417">
    <property type="entry name" value="P-loop_NTPase"/>
</dbReference>
<comment type="caution">
    <text evidence="2">The sequence shown here is derived from an EMBL/GenBank/DDBJ whole genome shotgun (WGS) entry which is preliminary data.</text>
</comment>
<evidence type="ECO:0000256" key="1">
    <source>
        <dbReference type="SAM" id="Phobius"/>
    </source>
</evidence>
<dbReference type="EMBL" id="CAKOFQ010007336">
    <property type="protein sequence ID" value="CAH1998631.1"/>
    <property type="molecule type" value="Genomic_DNA"/>
</dbReference>
<accession>A0A9P0LUE8</accession>
<keyword evidence="3" id="KW-1185">Reference proteome</keyword>
<feature type="transmembrane region" description="Helical" evidence="1">
    <location>
        <begin position="192"/>
        <end position="213"/>
    </location>
</feature>
<keyword evidence="1" id="KW-0472">Membrane</keyword>
<dbReference type="Proteomes" id="UP001152888">
    <property type="component" value="Unassembled WGS sequence"/>
</dbReference>
<sequence>MNKCGSESNLRLNTAHDVRQQTLSKKSVPILKSLYMEETFHSSDRFVKRYASCTEMTDHNLSDICDINTMFSTKVKLNSPPGKQQHNASKQNLEEATDCVPMEVDLSDDKLAPKLEKIDSQEAFTPYIDLTTDTPTAFDGMGPQYLPKAAYMSDFEQNTKPIKGKLISCSKNDQIRSKLIYLDTERTKFSTWPFLSVLSIIVSIAIYLCFYNITHVNSNVQLQHIKSDLLNEVYEQETAVEIIVHTLEHRQFWKSKVKVLGFIGTQGVGKTHIANILKRHFLSHLVHELYGPHIGYKNQKDKIIQAIDGCCLNLVIIDDMRREDDIELFSFVHSLPKHAFIIVIPIFNVQPFVDETISDRQSIIRLRDSFDDSGLYYELIKFHEFTDAQVEKWLRTQVQSYHINPDHQNLIVHEILLDHNAKYHGLKGLAKKLLLEVEKNK</sequence>
<keyword evidence="1" id="KW-1133">Transmembrane helix</keyword>
<dbReference type="AlphaFoldDB" id="A0A9P0LUE8"/>
<evidence type="ECO:0000313" key="2">
    <source>
        <dbReference type="EMBL" id="CAH1998631.1"/>
    </source>
</evidence>
<dbReference type="Gene3D" id="3.40.50.300">
    <property type="entry name" value="P-loop containing nucleotide triphosphate hydrolases"/>
    <property type="match status" value="1"/>
</dbReference>
<proteinExistence type="predicted"/>
<name>A0A9P0LUE8_ACAOB</name>
<dbReference type="OrthoDB" id="8191652at2759"/>
<organism evidence="2 3">
    <name type="scientific">Acanthoscelides obtectus</name>
    <name type="common">Bean weevil</name>
    <name type="synonym">Bruchus obtectus</name>
    <dbReference type="NCBI Taxonomy" id="200917"/>
    <lineage>
        <taxon>Eukaryota</taxon>
        <taxon>Metazoa</taxon>
        <taxon>Ecdysozoa</taxon>
        <taxon>Arthropoda</taxon>
        <taxon>Hexapoda</taxon>
        <taxon>Insecta</taxon>
        <taxon>Pterygota</taxon>
        <taxon>Neoptera</taxon>
        <taxon>Endopterygota</taxon>
        <taxon>Coleoptera</taxon>
        <taxon>Polyphaga</taxon>
        <taxon>Cucujiformia</taxon>
        <taxon>Chrysomeloidea</taxon>
        <taxon>Chrysomelidae</taxon>
        <taxon>Bruchinae</taxon>
        <taxon>Bruchini</taxon>
        <taxon>Acanthoscelides</taxon>
    </lineage>
</organism>